<feature type="transmembrane region" description="Helical" evidence="1">
    <location>
        <begin position="32"/>
        <end position="52"/>
    </location>
</feature>
<dbReference type="Pfam" id="PF04286">
    <property type="entry name" value="DUF445"/>
    <property type="match status" value="1"/>
</dbReference>
<dbReference type="EMBL" id="CP066007">
    <property type="protein sequence ID" value="QQB46550.1"/>
    <property type="molecule type" value="Genomic_DNA"/>
</dbReference>
<dbReference type="EMBL" id="CP069534">
    <property type="protein sequence ID" value="QRP70982.1"/>
    <property type="molecule type" value="Genomic_DNA"/>
</dbReference>
<evidence type="ECO:0000313" key="4">
    <source>
        <dbReference type="Proteomes" id="UP000596145"/>
    </source>
</evidence>
<dbReference type="PANTHER" id="PTHR38442">
    <property type="entry name" value="INNER MEMBRANE PROTEIN-RELATED"/>
    <property type="match status" value="1"/>
</dbReference>
<sequence length="436" mass="48260">MSTMAYMSKLPVPGPSPEVEAERRRALRGHKALATGLLLVATVIYLVCRYVQVRTAADAPEWIGFVRAAAEAGMIGGLADWFAVTALFRHPLGLKIPHTAIVKNKKDQLGGALSQFVGENFLNAELIVAKVREAGIPNRIGQWLADPAHARAVSREAGTLGAKVLREVPREDAQELIRTLVIDRAAEPQWAPPMGRVLQQLIDDGKTEPIIEEVAQWLHRKTLESESLITTLIDDRAPAWAPDFANRLVGDKVYREAVKWTADVARDRFHPARDAVRRVITQFAVDLQSDEKTMARIEDLKEGILGSTAVKEIPVALWEHAVEALTSALTDEKSILRVRFAEFVQRQGENLLDDAERRAQLDEKIQKAARFLADNYAPEITAIISETVQRWDAEEASDKIELMVGKDLQYIRLNGTIVGALAGLAIYTVSYVLFGG</sequence>
<dbReference type="Proteomes" id="UP000617681">
    <property type="component" value="Chromosome"/>
</dbReference>
<dbReference type="InterPro" id="IPR007383">
    <property type="entry name" value="DUF445"/>
</dbReference>
<organism evidence="2 4">
    <name type="scientific">Corynebacterium glucuronolyticum</name>
    <dbReference type="NCBI Taxonomy" id="39791"/>
    <lineage>
        <taxon>Bacteria</taxon>
        <taxon>Bacillati</taxon>
        <taxon>Actinomycetota</taxon>
        <taxon>Actinomycetes</taxon>
        <taxon>Mycobacteriales</taxon>
        <taxon>Corynebacteriaceae</taxon>
        <taxon>Corynebacterium</taxon>
    </lineage>
</organism>
<dbReference type="GO" id="GO:0005886">
    <property type="term" value="C:plasma membrane"/>
    <property type="evidence" value="ECO:0007669"/>
    <property type="project" value="TreeGrafter"/>
</dbReference>
<keyword evidence="1" id="KW-1133">Transmembrane helix</keyword>
<proteinExistence type="predicted"/>
<dbReference type="PANTHER" id="PTHR38442:SF1">
    <property type="entry name" value="INNER MEMBRANE PROTEIN"/>
    <property type="match status" value="1"/>
</dbReference>
<accession>A0A7T4EFQ2</accession>
<dbReference type="GeneID" id="92759136"/>
<keyword evidence="1" id="KW-0812">Transmembrane</keyword>
<feature type="transmembrane region" description="Helical" evidence="1">
    <location>
        <begin position="64"/>
        <end position="88"/>
    </location>
</feature>
<name>A0A7T4EFQ2_9CORY</name>
<protein>
    <submittedName>
        <fullName evidence="2">DUF445 family protein</fullName>
    </submittedName>
</protein>
<feature type="transmembrane region" description="Helical" evidence="1">
    <location>
        <begin position="413"/>
        <end position="434"/>
    </location>
</feature>
<evidence type="ECO:0000256" key="1">
    <source>
        <dbReference type="SAM" id="Phobius"/>
    </source>
</evidence>
<evidence type="ECO:0000313" key="3">
    <source>
        <dbReference type="EMBL" id="QRP70982.1"/>
    </source>
</evidence>
<dbReference type="AlphaFoldDB" id="A0A7T4EFQ2"/>
<dbReference type="Proteomes" id="UP000596145">
    <property type="component" value="Chromosome"/>
</dbReference>
<keyword evidence="1" id="KW-0472">Membrane</keyword>
<evidence type="ECO:0000313" key="2">
    <source>
        <dbReference type="EMBL" id="QQB46550.1"/>
    </source>
</evidence>
<dbReference type="RefSeq" id="WP_034989227.1">
    <property type="nucleotide sequence ID" value="NZ_CP066007.1"/>
</dbReference>
<reference evidence="2 4" key="1">
    <citation type="submission" date="2020-12" db="EMBL/GenBank/DDBJ databases">
        <title>FDA dAtabase for Regulatory Grade micrObial Sequences (FDA-ARGOS): Supporting development and validation of Infectious Disease Dx tests.</title>
        <authorList>
            <person name="Sproer C."/>
            <person name="Gronow S."/>
            <person name="Severitt S."/>
            <person name="Schroder I."/>
            <person name="Tallon L."/>
            <person name="Sadzewicz L."/>
            <person name="Zhao X."/>
            <person name="Boylan J."/>
            <person name="Ott S."/>
            <person name="Bowen H."/>
            <person name="Vavikolanu K."/>
            <person name="Mehta A."/>
            <person name="Aluvathingal J."/>
            <person name="Nadendla S."/>
            <person name="Lowell S."/>
            <person name="Myers T."/>
            <person name="Yan Y."/>
            <person name="Sichtig H."/>
        </authorList>
    </citation>
    <scope>NUCLEOTIDE SEQUENCE [LARGE SCALE GENOMIC DNA]</scope>
    <source>
        <strain evidence="2 4">FDAARGOS_1053</strain>
        <strain evidence="3">FDAARGOS_1191</strain>
    </source>
</reference>
<dbReference type="OrthoDB" id="9769590at2"/>
<gene>
    <name evidence="2" type="ORF">I6I10_00905</name>
    <name evidence="3" type="ORF">I6J21_02140</name>
</gene>